<evidence type="ECO:0000313" key="1">
    <source>
        <dbReference type="EMBL" id="KAK4527101.1"/>
    </source>
</evidence>
<name>A0AAV9IIQ1_9RHOD</name>
<evidence type="ECO:0000313" key="2">
    <source>
        <dbReference type="Proteomes" id="UP001300502"/>
    </source>
</evidence>
<comment type="caution">
    <text evidence="1">The sequence shown here is derived from an EMBL/GenBank/DDBJ whole genome shotgun (WGS) entry which is preliminary data.</text>
</comment>
<accession>A0AAV9IIQ1</accession>
<reference evidence="1 2" key="1">
    <citation type="submission" date="2022-07" db="EMBL/GenBank/DDBJ databases">
        <title>Genome-wide signatures of adaptation to extreme environments.</title>
        <authorList>
            <person name="Cho C.H."/>
            <person name="Yoon H.S."/>
        </authorList>
    </citation>
    <scope>NUCLEOTIDE SEQUENCE [LARGE SCALE GENOMIC DNA]</scope>
    <source>
        <strain evidence="1 2">108.79 E11</strain>
    </source>
</reference>
<dbReference type="AlphaFoldDB" id="A0AAV9IIQ1"/>
<protein>
    <submittedName>
        <fullName evidence="1">Uncharacterized protein</fullName>
    </submittedName>
</protein>
<proteinExistence type="predicted"/>
<keyword evidence="2" id="KW-1185">Reference proteome</keyword>
<sequence>MEMEVSQEEVAINSFLGQIDSSVFVSCPNMVVTAVEESSTHGLEYGLVLESCSSQEEASNMFIEWHKIFIPGTMKIDKRYTNCWLENVPNLSEECSQTKVADLLGKKVKIGNEEFSTELLSLADASRLLVPRKFGEAFPLQNSATGVSRILLRQDLIRLWNGWMDRFDPSIEFRCSDFNIVSAASGLGKSVYLYLVAVFARHFQIPVQYVANTTFLLEGLPDEHTVASKYAAMLLFMNARILDNIGTFCSGFLNGVPMKLAVFFVLQMGDVDLCMELRREISNMRRGKLFIVDEHHTLWQQFGDNINSWPSFFRFFVDPWSHRINLEFISGGSQHQEFIDKRPSGYLNCVQHVEPLSMKEFAIWQKLDDYPMLLKENCSKVIELSGLVPSRVAEFVEMTRMFPHFSFERLANKFYRRTAKEMKKKHKQYVKSLSGEISKARFVDMLYGLFLGNETPRSILCESSYLDRSLLIPVNCFYLRFYNSIARDILFQTFSRFYSTLSGQVELSKMLERAQVRRGKGGCFDDVFFLWCLYECPVIELHSRSCTARIQFTTNQLWRFDGKLFDPPLKKIMDSCWVRLCKIDASLDYVYVDMSNNGWTLYLFMADVSLFPYHNNDPTLLELLFSSEPCHLGLLLESFFDESFHVSPTFNGEGKIVDFQVTDCHGVSYRDRIRVFYVTFLTRQEAEGSNVPAFVELITFEDYPAHIKFIIDEYRRGGLFFELRHRSGKRRNRS</sequence>
<dbReference type="EMBL" id="JANCYU010000047">
    <property type="protein sequence ID" value="KAK4527101.1"/>
    <property type="molecule type" value="Genomic_DNA"/>
</dbReference>
<gene>
    <name evidence="1" type="ORF">GAYE_SCF34G5023</name>
</gene>
<organism evidence="1 2">
    <name type="scientific">Galdieria yellowstonensis</name>
    <dbReference type="NCBI Taxonomy" id="3028027"/>
    <lineage>
        <taxon>Eukaryota</taxon>
        <taxon>Rhodophyta</taxon>
        <taxon>Bangiophyceae</taxon>
        <taxon>Galdieriales</taxon>
        <taxon>Galdieriaceae</taxon>
        <taxon>Galdieria</taxon>
    </lineage>
</organism>
<dbReference type="Proteomes" id="UP001300502">
    <property type="component" value="Unassembled WGS sequence"/>
</dbReference>